<evidence type="ECO:0000313" key="3">
    <source>
        <dbReference type="EMBL" id="CAF0857340.1"/>
    </source>
</evidence>
<evidence type="ECO:0000256" key="2">
    <source>
        <dbReference type="SAM" id="Phobius"/>
    </source>
</evidence>
<name>A0A813WLV1_ADIRI</name>
<keyword evidence="4" id="KW-1185">Reference proteome</keyword>
<sequence length="263" mass="29793">MSNVTTVIETTSEYDHQGAALYIAVILIWYSTGLAMMLFLQVRPRTIQQQFLFDSPDTSTKKRLQSLSTNPFASYRNVQADNTTKQILNELKDRERRQRLWKIYYASAEEKGKPHSQYYQTITSDSATIDRINRKLAEIHRMDVANDDSIVSSPTSVLFNENRPTTSASDSTKFFSKRFPSLRRPNGGATTNTQPTLFRVQSESDTKSASNRTVETEQLVPGKQSSTPVTNSSRKRNKFANRFTIEKVLTENSAPTSAIENSI</sequence>
<keyword evidence="2" id="KW-1133">Transmembrane helix</keyword>
<protein>
    <submittedName>
        <fullName evidence="3">Uncharacterized protein</fullName>
    </submittedName>
</protein>
<dbReference type="AlphaFoldDB" id="A0A813WLV1"/>
<proteinExistence type="predicted"/>
<keyword evidence="2" id="KW-0472">Membrane</keyword>
<organism evidence="3 4">
    <name type="scientific">Adineta ricciae</name>
    <name type="common">Rotifer</name>
    <dbReference type="NCBI Taxonomy" id="249248"/>
    <lineage>
        <taxon>Eukaryota</taxon>
        <taxon>Metazoa</taxon>
        <taxon>Spiralia</taxon>
        <taxon>Gnathifera</taxon>
        <taxon>Rotifera</taxon>
        <taxon>Eurotatoria</taxon>
        <taxon>Bdelloidea</taxon>
        <taxon>Adinetida</taxon>
        <taxon>Adinetidae</taxon>
        <taxon>Adineta</taxon>
    </lineage>
</organism>
<feature type="transmembrane region" description="Helical" evidence="2">
    <location>
        <begin position="20"/>
        <end position="40"/>
    </location>
</feature>
<feature type="region of interest" description="Disordered" evidence="1">
    <location>
        <begin position="178"/>
        <end position="238"/>
    </location>
</feature>
<feature type="compositionally biased region" description="Polar residues" evidence="1">
    <location>
        <begin position="223"/>
        <end position="232"/>
    </location>
</feature>
<dbReference type="EMBL" id="CAJNOR010000256">
    <property type="protein sequence ID" value="CAF0857340.1"/>
    <property type="molecule type" value="Genomic_DNA"/>
</dbReference>
<evidence type="ECO:0000256" key="1">
    <source>
        <dbReference type="SAM" id="MobiDB-lite"/>
    </source>
</evidence>
<reference evidence="3" key="1">
    <citation type="submission" date="2021-02" db="EMBL/GenBank/DDBJ databases">
        <authorList>
            <person name="Nowell W R."/>
        </authorList>
    </citation>
    <scope>NUCLEOTIDE SEQUENCE</scope>
</reference>
<dbReference type="Proteomes" id="UP000663828">
    <property type="component" value="Unassembled WGS sequence"/>
</dbReference>
<feature type="compositionally biased region" description="Polar residues" evidence="1">
    <location>
        <begin position="188"/>
        <end position="213"/>
    </location>
</feature>
<evidence type="ECO:0000313" key="4">
    <source>
        <dbReference type="Proteomes" id="UP000663828"/>
    </source>
</evidence>
<comment type="caution">
    <text evidence="3">The sequence shown here is derived from an EMBL/GenBank/DDBJ whole genome shotgun (WGS) entry which is preliminary data.</text>
</comment>
<keyword evidence="2" id="KW-0812">Transmembrane</keyword>
<gene>
    <name evidence="3" type="ORF">XAT740_LOCUS5799</name>
</gene>
<accession>A0A813WLV1</accession>